<name>A0A4C1ZCA2_EUMVA</name>
<gene>
    <name evidence="2" type="ORF">EVAR_103423_1</name>
</gene>
<evidence type="ECO:0000256" key="1">
    <source>
        <dbReference type="SAM" id="MobiDB-lite"/>
    </source>
</evidence>
<evidence type="ECO:0000313" key="3">
    <source>
        <dbReference type="Proteomes" id="UP000299102"/>
    </source>
</evidence>
<comment type="caution">
    <text evidence="2">The sequence shown here is derived from an EMBL/GenBank/DDBJ whole genome shotgun (WGS) entry which is preliminary data.</text>
</comment>
<proteinExistence type="predicted"/>
<feature type="compositionally biased region" description="Polar residues" evidence="1">
    <location>
        <begin position="31"/>
        <end position="46"/>
    </location>
</feature>
<dbReference type="Proteomes" id="UP000299102">
    <property type="component" value="Unassembled WGS sequence"/>
</dbReference>
<keyword evidence="3" id="KW-1185">Reference proteome</keyword>
<sequence length="93" mass="10251">MDTLNVKEVPSALLASLNQDKSRDEDGNREQVLQSESSESRTNMRPNNKFRVAGRKNTDTQLRPTRIHMKYDAAMAAAARTRGSSVANMADAG</sequence>
<feature type="compositionally biased region" description="Basic and acidic residues" evidence="1">
    <location>
        <begin position="20"/>
        <end position="29"/>
    </location>
</feature>
<reference evidence="2 3" key="1">
    <citation type="journal article" date="2019" name="Commun. Biol.">
        <title>The bagworm genome reveals a unique fibroin gene that provides high tensile strength.</title>
        <authorList>
            <person name="Kono N."/>
            <person name="Nakamura H."/>
            <person name="Ohtoshi R."/>
            <person name="Tomita M."/>
            <person name="Numata K."/>
            <person name="Arakawa K."/>
        </authorList>
    </citation>
    <scope>NUCLEOTIDE SEQUENCE [LARGE SCALE GENOMIC DNA]</scope>
</reference>
<dbReference type="EMBL" id="BGZK01001667">
    <property type="protein sequence ID" value="GBP84235.1"/>
    <property type="molecule type" value="Genomic_DNA"/>
</dbReference>
<accession>A0A4C1ZCA2</accession>
<evidence type="ECO:0000313" key="2">
    <source>
        <dbReference type="EMBL" id="GBP84235.1"/>
    </source>
</evidence>
<feature type="region of interest" description="Disordered" evidence="1">
    <location>
        <begin position="16"/>
        <end position="61"/>
    </location>
</feature>
<organism evidence="2 3">
    <name type="scientific">Eumeta variegata</name>
    <name type="common">Bagworm moth</name>
    <name type="synonym">Eumeta japonica</name>
    <dbReference type="NCBI Taxonomy" id="151549"/>
    <lineage>
        <taxon>Eukaryota</taxon>
        <taxon>Metazoa</taxon>
        <taxon>Ecdysozoa</taxon>
        <taxon>Arthropoda</taxon>
        <taxon>Hexapoda</taxon>
        <taxon>Insecta</taxon>
        <taxon>Pterygota</taxon>
        <taxon>Neoptera</taxon>
        <taxon>Endopterygota</taxon>
        <taxon>Lepidoptera</taxon>
        <taxon>Glossata</taxon>
        <taxon>Ditrysia</taxon>
        <taxon>Tineoidea</taxon>
        <taxon>Psychidae</taxon>
        <taxon>Oiketicinae</taxon>
        <taxon>Eumeta</taxon>
    </lineage>
</organism>
<protein>
    <submittedName>
        <fullName evidence="2">Uncharacterized protein</fullName>
    </submittedName>
</protein>
<dbReference type="AlphaFoldDB" id="A0A4C1ZCA2"/>